<evidence type="ECO:0000256" key="1">
    <source>
        <dbReference type="SAM" id="Phobius"/>
    </source>
</evidence>
<keyword evidence="3" id="KW-1185">Reference proteome</keyword>
<dbReference type="EMBL" id="JAPNKA010000001">
    <property type="protein sequence ID" value="MCY1076033.1"/>
    <property type="molecule type" value="Genomic_DNA"/>
</dbReference>
<keyword evidence="1" id="KW-1133">Transmembrane helix</keyword>
<keyword evidence="1" id="KW-0812">Transmembrane</keyword>
<gene>
    <name evidence="2" type="ORF">OV287_16280</name>
</gene>
<evidence type="ECO:0000313" key="2">
    <source>
        <dbReference type="EMBL" id="MCY1076033.1"/>
    </source>
</evidence>
<reference evidence="2 3" key="1">
    <citation type="submission" date="2022-11" db="EMBL/GenBank/DDBJ databases">
        <title>Minimal conservation of predation-associated metabolite biosynthetic gene clusters underscores biosynthetic potential of Myxococcota including descriptions for ten novel species: Archangium lansinium sp. nov., Myxococcus landrumus sp. nov., Nannocystis bai.</title>
        <authorList>
            <person name="Ahearne A."/>
            <person name="Stevens C."/>
            <person name="Phillips K."/>
        </authorList>
    </citation>
    <scope>NUCLEOTIDE SEQUENCE [LARGE SCALE GENOMIC DNA]</scope>
    <source>
        <strain evidence="2 3">MIWBW</strain>
    </source>
</reference>
<protein>
    <submittedName>
        <fullName evidence="2">Uncharacterized protein</fullName>
    </submittedName>
</protein>
<accession>A0ABT4A303</accession>
<dbReference type="Proteomes" id="UP001207654">
    <property type="component" value="Unassembled WGS sequence"/>
</dbReference>
<proteinExistence type="predicted"/>
<organism evidence="2 3">
    <name type="scientific">Archangium lansingense</name>
    <dbReference type="NCBI Taxonomy" id="2995310"/>
    <lineage>
        <taxon>Bacteria</taxon>
        <taxon>Pseudomonadati</taxon>
        <taxon>Myxococcota</taxon>
        <taxon>Myxococcia</taxon>
        <taxon>Myxococcales</taxon>
        <taxon>Cystobacterineae</taxon>
        <taxon>Archangiaceae</taxon>
        <taxon>Archangium</taxon>
    </lineage>
</organism>
<evidence type="ECO:0000313" key="3">
    <source>
        <dbReference type="Proteomes" id="UP001207654"/>
    </source>
</evidence>
<dbReference type="RefSeq" id="WP_267534942.1">
    <property type="nucleotide sequence ID" value="NZ_JAPNKA010000001.1"/>
</dbReference>
<keyword evidence="1" id="KW-0472">Membrane</keyword>
<comment type="caution">
    <text evidence="2">The sequence shown here is derived from an EMBL/GenBank/DDBJ whole genome shotgun (WGS) entry which is preliminary data.</text>
</comment>
<sequence length="199" mass="22464">MSLNSSPIPLSVESLLALVHNYYRADKEFHLRRENSPEEERFLTLWVQERKKMDQWNAFVDELQAALPELDVGNITSTCNASFRCAVYPRVEFPPPEPGIWVVVGCVSILAPVYAIYGLHLRYSGRQRIEERVFLELLPPEMQGPAEVVASKLEATFGVTALPRALARTPVPLIVEPKEPPHTTLFDALFISRPESVPI</sequence>
<name>A0ABT4A303_9BACT</name>
<feature type="transmembrane region" description="Helical" evidence="1">
    <location>
        <begin position="99"/>
        <end position="119"/>
    </location>
</feature>